<evidence type="ECO:0000256" key="7">
    <source>
        <dbReference type="ARBA" id="ARBA00023049"/>
    </source>
</evidence>
<keyword evidence="4" id="KW-0378">Hydrolase</keyword>
<dbReference type="EMBL" id="JAPCKI010000005">
    <property type="protein sequence ID" value="MDD2178073.1"/>
    <property type="molecule type" value="Genomic_DNA"/>
</dbReference>
<keyword evidence="11" id="KW-1185">Reference proteome</keyword>
<gene>
    <name evidence="10" type="ORF">OIN59_11570</name>
</gene>
<dbReference type="Pfam" id="PF01427">
    <property type="entry name" value="Peptidase_M15"/>
    <property type="match status" value="1"/>
</dbReference>
<proteinExistence type="predicted"/>
<keyword evidence="5" id="KW-0862">Zinc</keyword>
<evidence type="ECO:0000256" key="2">
    <source>
        <dbReference type="ARBA" id="ARBA00022670"/>
    </source>
</evidence>
<keyword evidence="6" id="KW-0224">Dipeptidase</keyword>
<keyword evidence="2" id="KW-0645">Protease</keyword>
<evidence type="ECO:0000313" key="11">
    <source>
        <dbReference type="Proteomes" id="UP001148932"/>
    </source>
</evidence>
<dbReference type="InterPro" id="IPR000755">
    <property type="entry name" value="A_A_dipeptidase"/>
</dbReference>
<dbReference type="Proteomes" id="UP001148932">
    <property type="component" value="Unassembled WGS sequence"/>
</dbReference>
<feature type="signal peptide" evidence="9">
    <location>
        <begin position="1"/>
        <end position="43"/>
    </location>
</feature>
<feature type="chain" id="PRO_5046193330" evidence="9">
    <location>
        <begin position="44"/>
        <end position="194"/>
    </location>
</feature>
<comment type="caution">
    <text evidence="10">The sequence shown here is derived from an EMBL/GenBank/DDBJ whole genome shotgun (WGS) entry which is preliminary data.</text>
</comment>
<reference evidence="10" key="1">
    <citation type="submission" date="2022-10" db="EMBL/GenBank/DDBJ databases">
        <title>Description of microaerobic benzene degrading bacteria.</title>
        <authorList>
            <person name="Bedics A."/>
            <person name="Tancsics A."/>
            <person name="Banerjee S."/>
        </authorList>
    </citation>
    <scope>NUCLEOTIDE SEQUENCE</scope>
    <source>
        <strain evidence="10">D2M1</strain>
    </source>
</reference>
<evidence type="ECO:0000256" key="6">
    <source>
        <dbReference type="ARBA" id="ARBA00022997"/>
    </source>
</evidence>
<sequence>MPVLPTTPAPRRLHPSVALPFATRWSSVAVALWLAACVHSPQAAVSAPVLQGEPTLWEHAAPAPCDKAPAARSALERIGRELQSHGMALQATCNTTSGGWVVQVQVVDGTKAHKVVRGPLADGQAVDMGTPAGAARSEAAAGASGFSPDVLHNRRWLRALMARHQFDNLPDAWWHFAQRGVPPAQAADTDLAAR</sequence>
<name>A0ABT5RYU0_9BURK</name>
<keyword evidence="9" id="KW-0732">Signal</keyword>
<keyword evidence="3" id="KW-0479">Metal-binding</keyword>
<evidence type="ECO:0000256" key="3">
    <source>
        <dbReference type="ARBA" id="ARBA00022723"/>
    </source>
</evidence>
<evidence type="ECO:0000256" key="5">
    <source>
        <dbReference type="ARBA" id="ARBA00022833"/>
    </source>
</evidence>
<protein>
    <submittedName>
        <fullName evidence="10">D-Ala-D-Ala dipeptidase</fullName>
    </submittedName>
</protein>
<evidence type="ECO:0000256" key="1">
    <source>
        <dbReference type="ARBA" id="ARBA00001362"/>
    </source>
</evidence>
<comment type="catalytic activity">
    <reaction evidence="1">
        <text>D-alanyl-D-alanine + H2O = 2 D-alanine</text>
        <dbReference type="Rhea" id="RHEA:20661"/>
        <dbReference type="ChEBI" id="CHEBI:15377"/>
        <dbReference type="ChEBI" id="CHEBI:57416"/>
        <dbReference type="ChEBI" id="CHEBI:57822"/>
        <dbReference type="EC" id="3.4.13.22"/>
    </reaction>
</comment>
<evidence type="ECO:0000256" key="8">
    <source>
        <dbReference type="ARBA" id="ARBA00023316"/>
    </source>
</evidence>
<dbReference type="RefSeq" id="WP_274110385.1">
    <property type="nucleotide sequence ID" value="NZ_JAPCKI010000005.1"/>
</dbReference>
<accession>A0ABT5RYU0</accession>
<dbReference type="InterPro" id="IPR009045">
    <property type="entry name" value="Zn_M74/Hedgehog-like"/>
</dbReference>
<evidence type="ECO:0000313" key="10">
    <source>
        <dbReference type="EMBL" id="MDD2178073.1"/>
    </source>
</evidence>
<evidence type="ECO:0000256" key="9">
    <source>
        <dbReference type="SAM" id="SignalP"/>
    </source>
</evidence>
<keyword evidence="8" id="KW-0961">Cell wall biogenesis/degradation</keyword>
<organism evidence="10 11">
    <name type="scientific">Acidovorax benzenivorans</name>
    <dbReference type="NCBI Taxonomy" id="2987520"/>
    <lineage>
        <taxon>Bacteria</taxon>
        <taxon>Pseudomonadati</taxon>
        <taxon>Pseudomonadota</taxon>
        <taxon>Betaproteobacteria</taxon>
        <taxon>Burkholderiales</taxon>
        <taxon>Comamonadaceae</taxon>
        <taxon>Acidovorax</taxon>
    </lineage>
</organism>
<dbReference type="SUPFAM" id="SSF55166">
    <property type="entry name" value="Hedgehog/DD-peptidase"/>
    <property type="match status" value="1"/>
</dbReference>
<evidence type="ECO:0000256" key="4">
    <source>
        <dbReference type="ARBA" id="ARBA00022801"/>
    </source>
</evidence>
<keyword evidence="7" id="KW-0482">Metalloprotease</keyword>
<dbReference type="Gene3D" id="3.30.1380.10">
    <property type="match status" value="1"/>
</dbReference>